<reference evidence="12" key="1">
    <citation type="submission" date="2021-06" db="EMBL/GenBank/DDBJ databases">
        <authorList>
            <person name="Hodson N. C."/>
            <person name="Mongue J. A."/>
            <person name="Jaron S. K."/>
        </authorList>
    </citation>
    <scope>NUCLEOTIDE SEQUENCE</scope>
</reference>
<gene>
    <name evidence="12" type="ORF">AFUS01_LOCUS47318</name>
</gene>
<feature type="transmembrane region" description="Helical" evidence="10">
    <location>
        <begin position="458"/>
        <end position="479"/>
    </location>
</feature>
<keyword evidence="3 10" id="KW-0812">Transmembrane</keyword>
<dbReference type="InterPro" id="IPR016574">
    <property type="entry name" value="Nicalin"/>
</dbReference>
<comment type="subcellular location">
    <subcellularLocation>
        <location evidence="1">Endoplasmic reticulum membrane</location>
        <topology evidence="1">Single-pass membrane protein</topology>
    </subcellularLocation>
</comment>
<organism evidence="12 13">
    <name type="scientific">Allacma fusca</name>
    <dbReference type="NCBI Taxonomy" id="39272"/>
    <lineage>
        <taxon>Eukaryota</taxon>
        <taxon>Metazoa</taxon>
        <taxon>Ecdysozoa</taxon>
        <taxon>Arthropoda</taxon>
        <taxon>Hexapoda</taxon>
        <taxon>Collembola</taxon>
        <taxon>Symphypleona</taxon>
        <taxon>Sminthuridae</taxon>
        <taxon>Allacma</taxon>
    </lineage>
</organism>
<keyword evidence="13" id="KW-1185">Reference proteome</keyword>
<feature type="domain" description="Peptidase M28" evidence="11">
    <location>
        <begin position="204"/>
        <end position="329"/>
    </location>
</feature>
<dbReference type="InterPro" id="IPR007484">
    <property type="entry name" value="Peptidase_M28"/>
</dbReference>
<evidence type="ECO:0000256" key="9">
    <source>
        <dbReference type="ARBA" id="ARBA00034873"/>
    </source>
</evidence>
<dbReference type="GO" id="GO:0009966">
    <property type="term" value="P:regulation of signal transduction"/>
    <property type="evidence" value="ECO:0007669"/>
    <property type="project" value="InterPro"/>
</dbReference>
<evidence type="ECO:0000256" key="5">
    <source>
        <dbReference type="ARBA" id="ARBA00022824"/>
    </source>
</evidence>
<dbReference type="PANTHER" id="PTHR31826">
    <property type="entry name" value="NICALIN"/>
    <property type="match status" value="1"/>
</dbReference>
<evidence type="ECO:0000259" key="11">
    <source>
        <dbReference type="Pfam" id="PF04389"/>
    </source>
</evidence>
<evidence type="ECO:0000256" key="3">
    <source>
        <dbReference type="ARBA" id="ARBA00022692"/>
    </source>
</evidence>
<evidence type="ECO:0000313" key="12">
    <source>
        <dbReference type="EMBL" id="CAG7838339.1"/>
    </source>
</evidence>
<evidence type="ECO:0000256" key="7">
    <source>
        <dbReference type="ARBA" id="ARBA00023136"/>
    </source>
</evidence>
<evidence type="ECO:0000256" key="8">
    <source>
        <dbReference type="ARBA" id="ARBA00023180"/>
    </source>
</evidence>
<keyword evidence="6 10" id="KW-1133">Transmembrane helix</keyword>
<dbReference type="Proteomes" id="UP000708208">
    <property type="component" value="Unassembled WGS sequence"/>
</dbReference>
<comment type="caution">
    <text evidence="12">The sequence shown here is derived from an EMBL/GenBank/DDBJ whole genome shotgun (WGS) entry which is preliminary data.</text>
</comment>
<dbReference type="GO" id="GO:0005789">
    <property type="term" value="C:endoplasmic reticulum membrane"/>
    <property type="evidence" value="ECO:0007669"/>
    <property type="project" value="UniProtKB-SubCell"/>
</dbReference>
<dbReference type="OrthoDB" id="5913609at2759"/>
<keyword evidence="8" id="KW-0325">Glycoprotein</keyword>
<evidence type="ECO:0000256" key="6">
    <source>
        <dbReference type="ARBA" id="ARBA00022989"/>
    </source>
</evidence>
<dbReference type="Pfam" id="PF04389">
    <property type="entry name" value="Peptidase_M28"/>
    <property type="match status" value="1"/>
</dbReference>
<dbReference type="PROSITE" id="PS00018">
    <property type="entry name" value="EF_HAND_1"/>
    <property type="match status" value="1"/>
</dbReference>
<evidence type="ECO:0000256" key="1">
    <source>
        <dbReference type="ARBA" id="ARBA00004389"/>
    </source>
</evidence>
<evidence type="ECO:0000256" key="2">
    <source>
        <dbReference type="ARBA" id="ARBA00007717"/>
    </source>
</evidence>
<evidence type="ECO:0000313" key="13">
    <source>
        <dbReference type="Proteomes" id="UP000708208"/>
    </source>
</evidence>
<dbReference type="AlphaFoldDB" id="A0A8J2LSM6"/>
<sequence>MFEQGNEIFDVIWSSVFAYLIIGLPIFVSMSPGCLAAKEFSTFRLQQFELHGTSYGTSGSVLNLETRILPGSPIVTSPRRCYVVKLMDLTVGMYRDLLKHSVAGILIIVPADLSDISETTKEQIQDLESVMLEEATSVPVYFVKEDDDVLQLYSTVKSNADILGPTSTGFETLIHHIQGNGVQLVSSLGTSKAVTDAQITTIQGTLVGSKTTNNYPILICSHYDSMSPAAELSFGGDANGSGSVALLELARLFSHLYSGRGSSGKSGRQYSSLLFLLSGGGHFNYQGTQKYLEDQIESLDHSDLQDTRLALCLDSLSGNKNELFIHVSRSIREGTITSLLDTKENIDVDDLVIKTHVIAEALAASIYNVSGNGPAFSGSLAVSKTSVSSMLDFIVSEPRSAQLLASKNNKFVQSLRSALARFTHETSLFYMKPDKRDANLVFYDSTAGTITAYDVKPAVFDLILSIAVAAYIAVIYTALKNFHILFDKVSINRQEVNSNGLNGNNVTHGKGTKVQ</sequence>
<keyword evidence="7 10" id="KW-0472">Membrane</keyword>
<comment type="similarity">
    <text evidence="2">Belongs to the nicastrin family.</text>
</comment>
<protein>
    <recommendedName>
        <fullName evidence="9">BOS complex subunit NCLN</fullName>
    </recommendedName>
</protein>
<dbReference type="InterPro" id="IPR018247">
    <property type="entry name" value="EF_Hand_1_Ca_BS"/>
</dbReference>
<keyword evidence="5" id="KW-0256">Endoplasmic reticulum</keyword>
<name>A0A8J2LSM6_9HEXA</name>
<accession>A0A8J2LSM6</accession>
<evidence type="ECO:0000256" key="4">
    <source>
        <dbReference type="ARBA" id="ARBA00022729"/>
    </source>
</evidence>
<proteinExistence type="inferred from homology"/>
<evidence type="ECO:0000256" key="10">
    <source>
        <dbReference type="SAM" id="Phobius"/>
    </source>
</evidence>
<feature type="transmembrane region" description="Helical" evidence="10">
    <location>
        <begin position="12"/>
        <end position="37"/>
    </location>
</feature>
<keyword evidence="4" id="KW-0732">Signal</keyword>
<dbReference type="EMBL" id="CAJVCH010571717">
    <property type="protein sequence ID" value="CAG7838339.1"/>
    <property type="molecule type" value="Genomic_DNA"/>
</dbReference>